<keyword evidence="2" id="KW-1185">Reference proteome</keyword>
<reference evidence="2" key="1">
    <citation type="submission" date="2017-05" db="EMBL/GenBank/DDBJ databases">
        <title>Draft genome sequence of Geobacter pelophilus, a iron(III)-reducing bacteria.</title>
        <authorList>
            <person name="Aoyagi T."/>
            <person name="Koike H."/>
            <person name="Morita T."/>
            <person name="Sato Y."/>
            <person name="Habe H."/>
            <person name="Hori T."/>
        </authorList>
    </citation>
    <scope>NUCLEOTIDE SEQUENCE [LARGE SCALE GENOMIC DNA]</scope>
    <source>
        <strain evidence="2">Drf2</strain>
    </source>
</reference>
<name>A0ABQ0MNY0_9BACT</name>
<dbReference type="EMBL" id="BDQG01000001">
    <property type="protein sequence ID" value="GAW68784.1"/>
    <property type="molecule type" value="Genomic_DNA"/>
</dbReference>
<organism evidence="1 2">
    <name type="scientific">Geoanaerobacter pelophilus</name>
    <dbReference type="NCBI Taxonomy" id="60036"/>
    <lineage>
        <taxon>Bacteria</taxon>
        <taxon>Pseudomonadati</taxon>
        <taxon>Thermodesulfobacteriota</taxon>
        <taxon>Desulfuromonadia</taxon>
        <taxon>Geobacterales</taxon>
        <taxon>Geobacteraceae</taxon>
        <taxon>Geoanaerobacter</taxon>
    </lineage>
</organism>
<evidence type="ECO:0000313" key="1">
    <source>
        <dbReference type="EMBL" id="GAW68784.1"/>
    </source>
</evidence>
<protein>
    <submittedName>
        <fullName evidence="1">Uncharacterized protein</fullName>
    </submittedName>
</protein>
<evidence type="ECO:0000313" key="2">
    <source>
        <dbReference type="Proteomes" id="UP000194153"/>
    </source>
</evidence>
<sequence length="43" mass="4584">MYWEPAGAAEVTASYRFTFAGSAIKAVLAFLGGYLQVKLASVQ</sequence>
<gene>
    <name evidence="1" type="ORF">GPEL0_01f5274</name>
</gene>
<comment type="caution">
    <text evidence="1">The sequence shown here is derived from an EMBL/GenBank/DDBJ whole genome shotgun (WGS) entry which is preliminary data.</text>
</comment>
<dbReference type="Proteomes" id="UP000194153">
    <property type="component" value="Unassembled WGS sequence"/>
</dbReference>
<proteinExistence type="predicted"/>
<accession>A0ABQ0MNY0</accession>